<dbReference type="PATRIC" id="fig|748727.19.peg.2322"/>
<organism evidence="1 3">
    <name type="scientific">Clostridium ljungdahlii (strain ATCC 55383 / DSM 13528 / PETC)</name>
    <dbReference type="NCBI Taxonomy" id="748727"/>
    <lineage>
        <taxon>Bacteria</taxon>
        <taxon>Bacillati</taxon>
        <taxon>Bacillota</taxon>
        <taxon>Clostridia</taxon>
        <taxon>Eubacteriales</taxon>
        <taxon>Clostridiaceae</taxon>
        <taxon>Clostridium</taxon>
    </lineage>
</organism>
<dbReference type="Proteomes" id="UP000001656">
    <property type="component" value="Chromosome"/>
</dbReference>
<proteinExistence type="predicted"/>
<keyword evidence="4" id="KW-1185">Reference proteome</keyword>
<gene>
    <name evidence="1" type="ordered locus">CLJU_c16550</name>
    <name evidence="2" type="ORF">WX45_01919</name>
</gene>
<dbReference type="HOGENOM" id="CLU_1632470_0_0_9"/>
<dbReference type="RefSeq" id="WP_013238316.1">
    <property type="nucleotide sequence ID" value="NC_014328.1"/>
</dbReference>
<dbReference type="InterPro" id="IPR036388">
    <property type="entry name" value="WH-like_DNA-bd_sf"/>
</dbReference>
<dbReference type="OrthoDB" id="1937422at2"/>
<name>D8GU56_CLOLD</name>
<dbReference type="STRING" id="748727.CLJU_c16550"/>
<dbReference type="KEGG" id="clj:CLJU_c16550"/>
<accession>D8GU56</accession>
<dbReference type="EMBL" id="CP001666">
    <property type="protein sequence ID" value="ADK14719.1"/>
    <property type="molecule type" value="Genomic_DNA"/>
</dbReference>
<dbReference type="AlphaFoldDB" id="D8GU56"/>
<evidence type="ECO:0000313" key="4">
    <source>
        <dbReference type="Proteomes" id="UP000077020"/>
    </source>
</evidence>
<protein>
    <submittedName>
        <fullName evidence="1">Phage-related protein</fullName>
    </submittedName>
</protein>
<dbReference type="Gene3D" id="1.10.10.10">
    <property type="entry name" value="Winged helix-like DNA-binding domain superfamily/Winged helix DNA-binding domain"/>
    <property type="match status" value="1"/>
</dbReference>
<dbReference type="SUPFAM" id="SSF46785">
    <property type="entry name" value="Winged helix' DNA-binding domain"/>
    <property type="match status" value="1"/>
</dbReference>
<sequence>MQGYTIISNNIITSNISNNAYRVYSALLSMAYGEKDYCYPSECYLANMLHKSIRTIQRGLYELKEQGLIVIKRRGSISNLYKIIGKKITKKVEEVAKKVKNTKKSFYSSKKKSAFNSFPQRKYDFKELEQQLLSGNYDSEKLIE</sequence>
<dbReference type="EMBL" id="LITS01000029">
    <property type="protein sequence ID" value="OAA84075.1"/>
    <property type="molecule type" value="Genomic_DNA"/>
</dbReference>
<reference evidence="2 4" key="3">
    <citation type="journal article" date="2016" name="Biotechnol. Bioeng.">
        <title>Traits of selected Clostridium strains for syngas fermentation to ethanol.</title>
        <authorList>
            <person name="Martin M.E."/>
            <person name="Richter H."/>
            <person name="Saha S."/>
            <person name="Angenent L.T."/>
        </authorList>
    </citation>
    <scope>NUCLEOTIDE SEQUENCE [LARGE SCALE GENOMIC DNA]</scope>
    <source>
        <strain evidence="2 4">PETC</strain>
    </source>
</reference>
<evidence type="ECO:0000313" key="1">
    <source>
        <dbReference type="EMBL" id="ADK14719.1"/>
    </source>
</evidence>
<dbReference type="Proteomes" id="UP000077020">
    <property type="component" value="Unassembled WGS sequence"/>
</dbReference>
<dbReference type="eggNOG" id="ENOG5030I06">
    <property type="taxonomic scope" value="Bacteria"/>
</dbReference>
<evidence type="ECO:0000313" key="3">
    <source>
        <dbReference type="Proteomes" id="UP000001656"/>
    </source>
</evidence>
<evidence type="ECO:0000313" key="2">
    <source>
        <dbReference type="EMBL" id="OAA84075.1"/>
    </source>
</evidence>
<dbReference type="Pfam" id="PF13730">
    <property type="entry name" value="HTH_36"/>
    <property type="match status" value="1"/>
</dbReference>
<reference evidence="1 3" key="2">
    <citation type="journal article" date="2010" name="Proc. Natl. Acad. Sci. U.S.A.">
        <title>Clostridium ljungdahlii represents a microbial production platform based on syngas.</title>
        <authorList>
            <person name="Kopke M."/>
            <person name="Held C."/>
            <person name="Hujer S."/>
            <person name="Liesegang H."/>
            <person name="Wiezer A."/>
            <person name="Wollherr A."/>
            <person name="Ehrenreich A."/>
            <person name="Liebl W."/>
            <person name="Gottschalk G."/>
            <person name="Durre P."/>
        </authorList>
    </citation>
    <scope>NUCLEOTIDE SEQUENCE [LARGE SCALE GENOMIC DNA]</scope>
    <source>
        <strain evidence="3">ATCC 55383 / DSM 13528 / PETC</strain>
        <strain evidence="1">DSM 13528</strain>
    </source>
</reference>
<dbReference type="InterPro" id="IPR036390">
    <property type="entry name" value="WH_DNA-bd_sf"/>
</dbReference>
<reference evidence="1" key="1">
    <citation type="submission" date="2009-07" db="EMBL/GenBank/DDBJ databases">
        <authorList>
            <person name="Koepke M."/>
            <person name="Hujer S."/>
            <person name="Held C."/>
            <person name="Wiezer A."/>
            <person name="Liesegang H."/>
            <person name="Ehrenreich A."/>
            <person name="Gottschalk G."/>
            <person name="Duerre P."/>
        </authorList>
    </citation>
    <scope>NUCLEOTIDE SEQUENCE</scope>
    <source>
        <strain evidence="1">DSM 13528</strain>
    </source>
</reference>